<evidence type="ECO:0000259" key="2">
    <source>
        <dbReference type="SMART" id="SM01048"/>
    </source>
</evidence>
<feature type="domain" description="C6" evidence="2">
    <location>
        <begin position="138"/>
        <end position="240"/>
    </location>
</feature>
<accession>A0A4U5NCI1</accession>
<feature type="domain" description="C6" evidence="2">
    <location>
        <begin position="33"/>
        <end position="125"/>
    </location>
</feature>
<evidence type="ECO:0000313" key="3">
    <source>
        <dbReference type="EMBL" id="TKR80262.1"/>
    </source>
</evidence>
<dbReference type="Pfam" id="PF01681">
    <property type="entry name" value="C6"/>
    <property type="match status" value="1"/>
</dbReference>
<proteinExistence type="predicted"/>
<dbReference type="PANTHER" id="PTHR21629">
    <property type="entry name" value="C6 DOMAIN-CONTAINING PROTEIN"/>
    <property type="match status" value="1"/>
</dbReference>
<dbReference type="OrthoDB" id="5851911at2759"/>
<organism evidence="3 4">
    <name type="scientific">Steinernema carpocapsae</name>
    <name type="common">Entomopathogenic nematode</name>
    <dbReference type="NCBI Taxonomy" id="34508"/>
    <lineage>
        <taxon>Eukaryota</taxon>
        <taxon>Metazoa</taxon>
        <taxon>Ecdysozoa</taxon>
        <taxon>Nematoda</taxon>
        <taxon>Chromadorea</taxon>
        <taxon>Rhabditida</taxon>
        <taxon>Tylenchina</taxon>
        <taxon>Panagrolaimomorpha</taxon>
        <taxon>Strongyloidoidea</taxon>
        <taxon>Steinernematidae</taxon>
        <taxon>Steinernema</taxon>
    </lineage>
</organism>
<protein>
    <recommendedName>
        <fullName evidence="2">C6 domain-containing protein</fullName>
    </recommendedName>
</protein>
<feature type="domain" description="C6" evidence="2">
    <location>
        <begin position="586"/>
        <end position="661"/>
    </location>
</feature>
<comment type="caution">
    <text evidence="3">The sequence shown here is derived from an EMBL/GenBank/DDBJ whole genome shotgun (WGS) entry which is preliminary data.</text>
</comment>
<feature type="domain" description="C6" evidence="2">
    <location>
        <begin position="664"/>
        <end position="749"/>
    </location>
</feature>
<feature type="domain" description="C6" evidence="2">
    <location>
        <begin position="249"/>
        <end position="339"/>
    </location>
</feature>
<gene>
    <name evidence="3" type="ORF">L596_014363</name>
</gene>
<dbReference type="Proteomes" id="UP000298663">
    <property type="component" value="Unassembled WGS sequence"/>
</dbReference>
<dbReference type="SMART" id="SM01048">
    <property type="entry name" value="C6"/>
    <property type="match status" value="6"/>
</dbReference>
<keyword evidence="4" id="KW-1185">Reference proteome</keyword>
<dbReference type="PANTHER" id="PTHR21629:SF5">
    <property type="entry name" value="C6 DOMAIN-CONTAINING PROTEIN"/>
    <property type="match status" value="1"/>
</dbReference>
<dbReference type="InterPro" id="IPR002601">
    <property type="entry name" value="C6_domain"/>
</dbReference>
<dbReference type="AlphaFoldDB" id="A0A4U5NCI1"/>
<evidence type="ECO:0000313" key="4">
    <source>
        <dbReference type="Proteomes" id="UP000298663"/>
    </source>
</evidence>
<feature type="chain" id="PRO_5020916712" description="C6 domain-containing protein" evidence="1">
    <location>
        <begin position="18"/>
        <end position="876"/>
    </location>
</feature>
<evidence type="ECO:0000256" key="1">
    <source>
        <dbReference type="SAM" id="SignalP"/>
    </source>
</evidence>
<reference evidence="3 4" key="2">
    <citation type="journal article" date="2019" name="G3 (Bethesda)">
        <title>Hybrid Assembly of the Genome of the Entomopathogenic Nematode Steinernema carpocapsae Identifies the X-Chromosome.</title>
        <authorList>
            <person name="Serra L."/>
            <person name="Macchietto M."/>
            <person name="Macias-Munoz A."/>
            <person name="McGill C.J."/>
            <person name="Rodriguez I.M."/>
            <person name="Rodriguez B."/>
            <person name="Murad R."/>
            <person name="Mortazavi A."/>
        </authorList>
    </citation>
    <scope>NUCLEOTIDE SEQUENCE [LARGE SCALE GENOMIC DNA]</scope>
    <source>
        <strain evidence="3 4">ALL</strain>
    </source>
</reference>
<name>A0A4U5NCI1_STECR</name>
<reference evidence="3 4" key="1">
    <citation type="journal article" date="2015" name="Genome Biol.">
        <title>Comparative genomics of Steinernema reveals deeply conserved gene regulatory networks.</title>
        <authorList>
            <person name="Dillman A.R."/>
            <person name="Macchietto M."/>
            <person name="Porter C.F."/>
            <person name="Rogers A."/>
            <person name="Williams B."/>
            <person name="Antoshechkin I."/>
            <person name="Lee M.M."/>
            <person name="Goodwin Z."/>
            <person name="Lu X."/>
            <person name="Lewis E.E."/>
            <person name="Goodrich-Blair H."/>
            <person name="Stock S.P."/>
            <person name="Adams B.J."/>
            <person name="Sternberg P.W."/>
            <person name="Mortazavi A."/>
        </authorList>
    </citation>
    <scope>NUCLEOTIDE SEQUENCE [LARGE SCALE GENOMIC DNA]</scope>
    <source>
        <strain evidence="3 4">ALL</strain>
    </source>
</reference>
<feature type="signal peptide" evidence="1">
    <location>
        <begin position="1"/>
        <end position="17"/>
    </location>
</feature>
<sequence>MRMLSVLLFGFLGTANGCFPTKDGGGPLPAKDCQNCAALEILMGGRFQRNFALNQPGTATDGCATRTLRCDGVPNAARTELNWNQGAPISRDAPASVQRTVKCNAEKKWILTENEQQTAVQRVACVSSAEEVPECQRCTANGIGVIAQAPFKEMEAGIVVIEGGCATRTFTCNAVPNAGRLRLVWNTRDRMNGENAQISEDERLGPTIRRTARCNAEGRWMLEDVIGGMRMEFEVTEVGCFSDAAVQNCAGCEPNVVIPNNGGIYNGMLEIQDIGFDPMTNCRTMTVQCRSDMAGAQNLQIRWNDNVNLVSNGGVGENPFEKTLRCDAENNWKLDELGGDPPPTIDHAGCIVRANEPPQNCGECVPGAVNILDIVDDGIYDGMMGVEFGNHPVTNCPMLTLRCEMAGAQNLQIRWNNNANLVSNSGAGENPFEKTLRCDAENNWKLDELGGDPPPTIDHAGCIVRANEPPQNCGECVPGAVNILDIVDDGIYDGMMGVEFGNHPVTNCPMLTLRCEMAGAQNLQIRWNNNANLVSNGGAGENPFEKTLRCDAENNWKLDELGGDPPPTIDHAGCIVRANEPQQNQCRGCPNFMGDATQTPGAPTAMGCSTLRLQCGAQHTALRYNDGVDIAGNAVQQLLECGNDNRWTRPNDRMPVTSAQCVDCSKCPDFTINEGRHVEVMHFNEITGCRAVQLSCEVDLANAPAILRWNDGIETMGDVFANPFRVEVVLDCNRNGKWIRNDRPLEGTCDVPMPNADNCKTVTSAECTAPMNGVQGDPPNRCQECTRDQIRLDDTQPFLNAIEHTNFRVNRGCSEVTVRCRPDENARSAHFVWNGNENGPVREGDQALEETIRCDPQGRWMLGGRTIENVACIQQL</sequence>
<feature type="domain" description="C6" evidence="2">
    <location>
        <begin position="782"/>
        <end position="872"/>
    </location>
</feature>
<dbReference type="EMBL" id="AZBU02000004">
    <property type="protein sequence ID" value="TKR80262.1"/>
    <property type="molecule type" value="Genomic_DNA"/>
</dbReference>
<keyword evidence="1" id="KW-0732">Signal</keyword>